<evidence type="ECO:0000313" key="2">
    <source>
        <dbReference type="EMBL" id="MQY14278.1"/>
    </source>
</evidence>
<evidence type="ECO:0000313" key="3">
    <source>
        <dbReference type="Proteomes" id="UP000466345"/>
    </source>
</evidence>
<dbReference type="EMBL" id="WEGJ01000019">
    <property type="protein sequence ID" value="MQY14278.1"/>
    <property type="molecule type" value="Genomic_DNA"/>
</dbReference>
<dbReference type="Pfam" id="PF07883">
    <property type="entry name" value="Cupin_2"/>
    <property type="match status" value="1"/>
</dbReference>
<keyword evidence="3" id="KW-1185">Reference proteome</keyword>
<dbReference type="InterPro" id="IPR011051">
    <property type="entry name" value="RmlC_Cupin_sf"/>
</dbReference>
<gene>
    <name evidence="2" type="ORF">SRB5_44410</name>
</gene>
<dbReference type="Proteomes" id="UP000466345">
    <property type="component" value="Unassembled WGS sequence"/>
</dbReference>
<comment type="caution">
    <text evidence="2">The sequence shown here is derived from an EMBL/GenBank/DDBJ whole genome shotgun (WGS) entry which is preliminary data.</text>
</comment>
<accession>A0A7K0CLB3</accession>
<evidence type="ECO:0000259" key="1">
    <source>
        <dbReference type="Pfam" id="PF07883"/>
    </source>
</evidence>
<dbReference type="InterPro" id="IPR014710">
    <property type="entry name" value="RmlC-like_jellyroll"/>
</dbReference>
<dbReference type="Gene3D" id="2.60.120.10">
    <property type="entry name" value="Jelly Rolls"/>
    <property type="match status" value="1"/>
</dbReference>
<dbReference type="RefSeq" id="WP_153454775.1">
    <property type="nucleotide sequence ID" value="NZ_WEGJ01000019.1"/>
</dbReference>
<protein>
    <recommendedName>
        <fullName evidence="1">Cupin type-2 domain-containing protein</fullName>
    </recommendedName>
</protein>
<proteinExistence type="predicted"/>
<dbReference type="AlphaFoldDB" id="A0A7K0CLB3"/>
<sequence>MNVITPSDSHVVTTPNAAMTRLATPSLGSRELAVWRVRLEPGALGPVHGIDREQVWAVLSGTLGVTCDGRDATLSAGDTVVVPPDVMRQFRSAGEAVEAVVSMAHGGVALTPDGRKHPLPWAE</sequence>
<dbReference type="SUPFAM" id="SSF51182">
    <property type="entry name" value="RmlC-like cupins"/>
    <property type="match status" value="1"/>
</dbReference>
<reference evidence="2 3" key="1">
    <citation type="submission" date="2019-10" db="EMBL/GenBank/DDBJ databases">
        <title>Streptomyces smaragdinus sp. nov. and Streptomyces fabii sp. nov., isolated from the gut of fungus growing-termite Macrotermes natalensis.</title>
        <authorList>
            <person name="Schwitalla J."/>
            <person name="Benndorf R."/>
            <person name="Martin K."/>
            <person name="De Beer W."/>
            <person name="Kaster A.-K."/>
            <person name="Vollmers J."/>
            <person name="Poulsen M."/>
            <person name="Beemelmanns C."/>
        </authorList>
    </citation>
    <scope>NUCLEOTIDE SEQUENCE [LARGE SCALE GENOMIC DNA]</scope>
    <source>
        <strain evidence="2 3">RB5</strain>
    </source>
</reference>
<dbReference type="InterPro" id="IPR013096">
    <property type="entry name" value="Cupin_2"/>
</dbReference>
<organism evidence="2 3">
    <name type="scientific">Streptomyces smaragdinus</name>
    <dbReference type="NCBI Taxonomy" id="2585196"/>
    <lineage>
        <taxon>Bacteria</taxon>
        <taxon>Bacillati</taxon>
        <taxon>Actinomycetota</taxon>
        <taxon>Actinomycetes</taxon>
        <taxon>Kitasatosporales</taxon>
        <taxon>Streptomycetaceae</taxon>
        <taxon>Streptomyces</taxon>
    </lineage>
</organism>
<feature type="domain" description="Cupin type-2" evidence="1">
    <location>
        <begin position="36"/>
        <end position="100"/>
    </location>
</feature>
<name>A0A7K0CLB3_9ACTN</name>
<dbReference type="OrthoDB" id="5145129at2"/>